<gene>
    <name evidence="1" type="ORF">BB559_006553</name>
</gene>
<accession>A0A2T9Y1Y8</accession>
<evidence type="ECO:0000313" key="2">
    <source>
        <dbReference type="Proteomes" id="UP000245699"/>
    </source>
</evidence>
<reference evidence="1 2" key="1">
    <citation type="journal article" date="2018" name="MBio">
        <title>Comparative Genomics Reveals the Core Gene Toolbox for the Fungus-Insect Symbiosis.</title>
        <authorList>
            <person name="Wang Y."/>
            <person name="Stata M."/>
            <person name="Wang W."/>
            <person name="Stajich J.E."/>
            <person name="White M.M."/>
            <person name="Moncalvo J.M."/>
        </authorList>
    </citation>
    <scope>NUCLEOTIDE SEQUENCE [LARGE SCALE GENOMIC DNA]</scope>
    <source>
        <strain evidence="1 2">AUS-77-4</strain>
    </source>
</reference>
<name>A0A2T9Y1Y8_9FUNG</name>
<dbReference type="OrthoDB" id="5545891at2759"/>
<keyword evidence="2" id="KW-1185">Reference proteome</keyword>
<sequence>MRVLLAEIASLISQSRIEGLHNVMQFPGKAPQITPTTVEPLLDNKTFGELIAQKKSAQPARKKSFLFCHQQYNVPATTVQTAQYLPEAVSTPQYQGTNTDGTKSSYSTERGNISAISKASNFRDMWKLAEILFKYLYGSQEKWRFEISSQPQIIEPASRKEMFQNGIIKNSLPDYQKKGLHGVYRSGRRVYAYSNSTELQKVSEIPVEWQKIRIPNDVGEQTRNSSCSILEQPPSTMRIKNSLREKCEDYIRQTYKFGVQDQKCKIMLKSKANYATPWSDYKLQTDDIENPIGEGESLEKRSHFNDKERIKNSESTSIICGQGTGNDICPASRDD</sequence>
<comment type="caution">
    <text evidence="1">The sequence shown here is derived from an EMBL/GenBank/DDBJ whole genome shotgun (WGS) entry which is preliminary data.</text>
</comment>
<protein>
    <submittedName>
        <fullName evidence="1">Uncharacterized protein</fullName>
    </submittedName>
</protein>
<evidence type="ECO:0000313" key="1">
    <source>
        <dbReference type="EMBL" id="PVU86340.1"/>
    </source>
</evidence>
<proteinExistence type="predicted"/>
<dbReference type="EMBL" id="MBFT01000933">
    <property type="protein sequence ID" value="PVU86340.1"/>
    <property type="molecule type" value="Genomic_DNA"/>
</dbReference>
<dbReference type="AlphaFoldDB" id="A0A2T9Y1Y8"/>
<dbReference type="Proteomes" id="UP000245699">
    <property type="component" value="Unassembled WGS sequence"/>
</dbReference>
<organism evidence="1 2">
    <name type="scientific">Furculomyces boomerangus</name>
    <dbReference type="NCBI Taxonomy" id="61424"/>
    <lineage>
        <taxon>Eukaryota</taxon>
        <taxon>Fungi</taxon>
        <taxon>Fungi incertae sedis</taxon>
        <taxon>Zoopagomycota</taxon>
        <taxon>Kickxellomycotina</taxon>
        <taxon>Harpellomycetes</taxon>
        <taxon>Harpellales</taxon>
        <taxon>Harpellaceae</taxon>
        <taxon>Furculomyces</taxon>
    </lineage>
</organism>